<feature type="signal peptide" evidence="9">
    <location>
        <begin position="1"/>
        <end position="18"/>
    </location>
</feature>
<keyword evidence="3" id="KW-0134">Cell wall</keyword>
<gene>
    <name evidence="11" type="ORF">SAMN04488074_106240</name>
</gene>
<evidence type="ECO:0000256" key="9">
    <source>
        <dbReference type="SAM" id="SignalP"/>
    </source>
</evidence>
<evidence type="ECO:0000256" key="4">
    <source>
        <dbReference type="ARBA" id="ARBA00022525"/>
    </source>
</evidence>
<comment type="subcellular location">
    <subcellularLocation>
        <location evidence="1">Secreted</location>
    </subcellularLocation>
</comment>
<protein>
    <submittedName>
        <fullName evidence="11">LPXTG-motif cell wall anchor domain-containing protein</fullName>
    </submittedName>
</protein>
<evidence type="ECO:0000313" key="11">
    <source>
        <dbReference type="EMBL" id="SDK62357.1"/>
    </source>
</evidence>
<feature type="compositionally biased region" description="Basic and acidic residues" evidence="7">
    <location>
        <begin position="70"/>
        <end position="80"/>
    </location>
</feature>
<evidence type="ECO:0000313" key="12">
    <source>
        <dbReference type="Proteomes" id="UP000199682"/>
    </source>
</evidence>
<keyword evidence="8" id="KW-0812">Transmembrane</keyword>
<dbReference type="AlphaFoldDB" id="A0A1G9DES8"/>
<dbReference type="Pfam" id="PF17210">
    <property type="entry name" value="SdrD_B"/>
    <property type="match status" value="1"/>
</dbReference>
<reference evidence="12" key="1">
    <citation type="submission" date="2016-10" db="EMBL/GenBank/DDBJ databases">
        <authorList>
            <person name="Varghese N."/>
            <person name="Submissions S."/>
        </authorList>
    </citation>
    <scope>NUCLEOTIDE SEQUENCE [LARGE SCALE GENOMIC DNA]</scope>
    <source>
        <strain evidence="12">DSM 44796</strain>
    </source>
</reference>
<accession>A0A1G9DES8</accession>
<dbReference type="PANTHER" id="PTHR36108:SF13">
    <property type="entry name" value="COLOSSIN-B-RELATED"/>
    <property type="match status" value="1"/>
</dbReference>
<feature type="compositionally biased region" description="Polar residues" evidence="7">
    <location>
        <begin position="24"/>
        <end position="33"/>
    </location>
</feature>
<feature type="chain" id="PRO_5011667102" evidence="9">
    <location>
        <begin position="19"/>
        <end position="599"/>
    </location>
</feature>
<dbReference type="NCBIfam" id="TIGR01167">
    <property type="entry name" value="LPXTG_anchor"/>
    <property type="match status" value="1"/>
</dbReference>
<keyword evidence="6" id="KW-0572">Peptidoglycan-anchor</keyword>
<evidence type="ECO:0000256" key="2">
    <source>
        <dbReference type="ARBA" id="ARBA00007257"/>
    </source>
</evidence>
<feature type="compositionally biased region" description="Gly residues" evidence="7">
    <location>
        <begin position="536"/>
        <end position="546"/>
    </location>
</feature>
<dbReference type="Gene3D" id="2.60.40.10">
    <property type="entry name" value="Immunoglobulins"/>
    <property type="match status" value="3"/>
</dbReference>
<feature type="region of interest" description="Disordered" evidence="7">
    <location>
        <begin position="530"/>
        <end position="550"/>
    </location>
</feature>
<evidence type="ECO:0000256" key="6">
    <source>
        <dbReference type="ARBA" id="ARBA00023088"/>
    </source>
</evidence>
<dbReference type="InterPro" id="IPR019931">
    <property type="entry name" value="LPXTG_anchor"/>
</dbReference>
<evidence type="ECO:0000256" key="5">
    <source>
        <dbReference type="ARBA" id="ARBA00022729"/>
    </source>
</evidence>
<sequence length="599" mass="62347">MFAAVLALSATTCFTAYAQEDPVTPSTDVTAPSTSTQPEAPAETTPTETTTPTEPSTPGESTAPPVSETPADKPEEKPADQVEQPAADPARSDVQATSEVVGAGPFLVGQAVTVKLTITNSGTVEATGVAAWSENISGSYFNIDDWDGLRAPWGGAPDTKLAAGESRTFTLKGRTYSYAGNAKFKIRVNATNDRDSMDGSPTVEVPFREPVKTGTIGGILWGDANGNGVQDAGEGLAGAQAYLYGGGDPNVTPRTRTDANGRFTFTGLELRTWGLNFQELPGGWVLQYSNEQIPVDGSDSTSELRYKAVRPLNDQLSASLRFTSTDHVAGGFATVEFTLTNKGGSDISGIVAGCNRSGEGPHMAFPDGLGDLDWDKGATILAGQSRVFTVLAGIPLSADRYGHAYVACDFGTSDGIIDGYPGVFDYVKVGDKRTDTNGSLYVDRDGNGWMNGDEHLTGVSFSLVDPKTGVVAGTASGTGEYGQAYFTDIPAGLYEVVVNGPWKVKHPEWLISAQDCTEWCNNGWAVEVVPSDEPGGTPGGTPGGGQPEQPVQKVLPVKYTATAGALADTGASVSGLGLVGALTLLVGGASVFLARRRTA</sequence>
<dbReference type="GO" id="GO:0005576">
    <property type="term" value="C:extracellular region"/>
    <property type="evidence" value="ECO:0007669"/>
    <property type="project" value="UniProtKB-SubCell"/>
</dbReference>
<feature type="domain" description="Gram-positive cocci surface proteins LPxTG" evidence="10">
    <location>
        <begin position="566"/>
        <end position="599"/>
    </location>
</feature>
<evidence type="ECO:0000256" key="8">
    <source>
        <dbReference type="SAM" id="Phobius"/>
    </source>
</evidence>
<dbReference type="GO" id="GO:0005975">
    <property type="term" value="P:carbohydrate metabolic process"/>
    <property type="evidence" value="ECO:0007669"/>
    <property type="project" value="UniProtKB-ARBA"/>
</dbReference>
<dbReference type="InterPro" id="IPR013783">
    <property type="entry name" value="Ig-like_fold"/>
</dbReference>
<organism evidence="11 12">
    <name type="scientific">Lentzea albidocapillata subsp. violacea</name>
    <dbReference type="NCBI Taxonomy" id="128104"/>
    <lineage>
        <taxon>Bacteria</taxon>
        <taxon>Bacillati</taxon>
        <taxon>Actinomycetota</taxon>
        <taxon>Actinomycetes</taxon>
        <taxon>Pseudonocardiales</taxon>
        <taxon>Pseudonocardiaceae</taxon>
        <taxon>Lentzea</taxon>
    </lineage>
</organism>
<evidence type="ECO:0000259" key="10">
    <source>
        <dbReference type="PROSITE" id="PS50847"/>
    </source>
</evidence>
<dbReference type="PROSITE" id="PS50847">
    <property type="entry name" value="GRAM_POS_ANCHORING"/>
    <property type="match status" value="1"/>
</dbReference>
<evidence type="ECO:0000256" key="3">
    <source>
        <dbReference type="ARBA" id="ARBA00022512"/>
    </source>
</evidence>
<dbReference type="InterPro" id="IPR033764">
    <property type="entry name" value="Sdr_B"/>
</dbReference>
<keyword evidence="8" id="KW-1133">Transmembrane helix</keyword>
<proteinExistence type="inferred from homology"/>
<keyword evidence="5 9" id="KW-0732">Signal</keyword>
<dbReference type="SUPFAM" id="SSF117074">
    <property type="entry name" value="Hypothetical protein PA1324"/>
    <property type="match status" value="2"/>
</dbReference>
<dbReference type="Proteomes" id="UP000199682">
    <property type="component" value="Unassembled WGS sequence"/>
</dbReference>
<feature type="region of interest" description="Disordered" evidence="7">
    <location>
        <begin position="20"/>
        <end position="97"/>
    </location>
</feature>
<dbReference type="PANTHER" id="PTHR36108">
    <property type="entry name" value="COLOSSIN-B-RELATED"/>
    <property type="match status" value="1"/>
</dbReference>
<keyword evidence="4" id="KW-0964">Secreted</keyword>
<name>A0A1G9DES8_9PSEU</name>
<feature type="transmembrane region" description="Helical" evidence="8">
    <location>
        <begin position="575"/>
        <end position="594"/>
    </location>
</feature>
<feature type="compositionally biased region" description="Low complexity" evidence="7">
    <location>
        <begin position="34"/>
        <end position="65"/>
    </location>
</feature>
<evidence type="ECO:0000256" key="7">
    <source>
        <dbReference type="SAM" id="MobiDB-lite"/>
    </source>
</evidence>
<dbReference type="EMBL" id="FNET01000006">
    <property type="protein sequence ID" value="SDK62357.1"/>
    <property type="molecule type" value="Genomic_DNA"/>
</dbReference>
<evidence type="ECO:0000256" key="1">
    <source>
        <dbReference type="ARBA" id="ARBA00004613"/>
    </source>
</evidence>
<keyword evidence="8" id="KW-0472">Membrane</keyword>
<comment type="similarity">
    <text evidence="2">Belongs to the serine-aspartate repeat-containing protein (SDr) family.</text>
</comment>